<proteinExistence type="predicted"/>
<dbReference type="GO" id="GO:0005524">
    <property type="term" value="F:ATP binding"/>
    <property type="evidence" value="ECO:0007669"/>
    <property type="project" value="UniProtKB-KW"/>
</dbReference>
<dbReference type="PANTHER" id="PTHR43289">
    <property type="entry name" value="MITOGEN-ACTIVATED PROTEIN KINASE KINASE KINASE 20-RELATED"/>
    <property type="match status" value="1"/>
</dbReference>
<dbReference type="eggNOG" id="COG0515">
    <property type="taxonomic scope" value="Bacteria"/>
</dbReference>
<dbReference type="EC" id="2.7.11.1" evidence="1"/>
<dbReference type="KEGG" id="ssm:Spirs_0095"/>
<dbReference type="STRING" id="573413.Spirs_0095"/>
<dbReference type="GO" id="GO:0004674">
    <property type="term" value="F:protein serine/threonine kinase activity"/>
    <property type="evidence" value="ECO:0007669"/>
    <property type="project" value="UniProtKB-KW"/>
</dbReference>
<dbReference type="FunFam" id="1.10.510.10:FF:000021">
    <property type="entry name" value="Serine/threonine protein kinase"/>
    <property type="match status" value="1"/>
</dbReference>
<dbReference type="InterPro" id="IPR008271">
    <property type="entry name" value="Ser/Thr_kinase_AS"/>
</dbReference>
<keyword evidence="7" id="KW-0812">Transmembrane</keyword>
<evidence type="ECO:0000256" key="5">
    <source>
        <dbReference type="ARBA" id="ARBA00022777"/>
    </source>
</evidence>
<keyword evidence="5 9" id="KW-0418">Kinase</keyword>
<protein>
    <recommendedName>
        <fullName evidence="1">non-specific serine/threonine protein kinase</fullName>
        <ecNumber evidence="1">2.7.11.1</ecNumber>
    </recommendedName>
</protein>
<dbReference type="PROSITE" id="PS50011">
    <property type="entry name" value="PROTEIN_KINASE_DOM"/>
    <property type="match status" value="1"/>
</dbReference>
<gene>
    <name evidence="9" type="ordered locus">Spirs_0095</name>
</gene>
<evidence type="ECO:0000256" key="7">
    <source>
        <dbReference type="SAM" id="Phobius"/>
    </source>
</evidence>
<dbReference type="SMART" id="SM00220">
    <property type="entry name" value="S_TKc"/>
    <property type="match status" value="1"/>
</dbReference>
<keyword evidence="4" id="KW-0547">Nucleotide-binding</keyword>
<evidence type="ECO:0000313" key="9">
    <source>
        <dbReference type="EMBL" id="ADK79255.1"/>
    </source>
</evidence>
<evidence type="ECO:0000256" key="6">
    <source>
        <dbReference type="ARBA" id="ARBA00022840"/>
    </source>
</evidence>
<dbReference type="OrthoDB" id="9801841at2"/>
<keyword evidence="7" id="KW-1133">Transmembrane helix</keyword>
<dbReference type="Pfam" id="PF00069">
    <property type="entry name" value="Pkinase"/>
    <property type="match status" value="1"/>
</dbReference>
<feature type="domain" description="Protein kinase" evidence="8">
    <location>
        <begin position="11"/>
        <end position="273"/>
    </location>
</feature>
<dbReference type="EMBL" id="CP002116">
    <property type="protein sequence ID" value="ADK79255.1"/>
    <property type="molecule type" value="Genomic_DNA"/>
</dbReference>
<keyword evidence="6" id="KW-0067">ATP-binding</keyword>
<dbReference type="Gene3D" id="1.10.510.10">
    <property type="entry name" value="Transferase(Phosphotransferase) domain 1"/>
    <property type="match status" value="1"/>
</dbReference>
<accession>E1R8B1</accession>
<keyword evidence="7" id="KW-0472">Membrane</keyword>
<dbReference type="PROSITE" id="PS00108">
    <property type="entry name" value="PROTEIN_KINASE_ST"/>
    <property type="match status" value="1"/>
</dbReference>
<dbReference type="SUPFAM" id="SSF56112">
    <property type="entry name" value="Protein kinase-like (PK-like)"/>
    <property type="match status" value="1"/>
</dbReference>
<keyword evidence="2 9" id="KW-0723">Serine/threonine-protein kinase</keyword>
<dbReference type="InterPro" id="IPR000719">
    <property type="entry name" value="Prot_kinase_dom"/>
</dbReference>
<reference evidence="9 10" key="1">
    <citation type="journal article" date="2010" name="Stand. Genomic Sci.">
        <title>Complete genome sequence of Spirochaeta smaragdinae type strain (SEBR 4228).</title>
        <authorList>
            <person name="Mavromatis K."/>
            <person name="Yasawong M."/>
            <person name="Chertkov O."/>
            <person name="Lapidus A."/>
            <person name="Lucas S."/>
            <person name="Nolan M."/>
            <person name="Del Rio T.G."/>
            <person name="Tice H."/>
            <person name="Cheng J.F."/>
            <person name="Pitluck S."/>
            <person name="Liolios K."/>
            <person name="Ivanova N."/>
            <person name="Tapia R."/>
            <person name="Han C."/>
            <person name="Bruce D."/>
            <person name="Goodwin L."/>
            <person name="Pati A."/>
            <person name="Chen A."/>
            <person name="Palaniappan K."/>
            <person name="Land M."/>
            <person name="Hauser L."/>
            <person name="Chang Y.J."/>
            <person name="Jeffries C.D."/>
            <person name="Detter J.C."/>
            <person name="Rohde M."/>
            <person name="Brambilla E."/>
            <person name="Spring S."/>
            <person name="Goker M."/>
            <person name="Sikorski J."/>
            <person name="Woyke T."/>
            <person name="Bristow J."/>
            <person name="Eisen J.A."/>
            <person name="Markowitz V."/>
            <person name="Hugenholtz P."/>
            <person name="Klenk H.P."/>
            <person name="Kyrpides N.C."/>
        </authorList>
    </citation>
    <scope>NUCLEOTIDE SEQUENCE [LARGE SCALE GENOMIC DNA]</scope>
    <source>
        <strain evidence="10">DSM 11293 / JCM 15392 / SEBR 4228</strain>
    </source>
</reference>
<evidence type="ECO:0000256" key="1">
    <source>
        <dbReference type="ARBA" id="ARBA00012513"/>
    </source>
</evidence>
<keyword evidence="10" id="KW-1185">Reference proteome</keyword>
<dbReference type="RefSeq" id="WP_013252719.1">
    <property type="nucleotide sequence ID" value="NC_014364.1"/>
</dbReference>
<feature type="transmembrane region" description="Helical" evidence="7">
    <location>
        <begin position="308"/>
        <end position="327"/>
    </location>
</feature>
<dbReference type="InterPro" id="IPR011009">
    <property type="entry name" value="Kinase-like_dom_sf"/>
</dbReference>
<sequence>MNRPPEMIGKYKIIDLIATGGMGAVYKGVHPTLDCYVIIKKLTLRGNPDFAERFRREAKILMDFRNDNIVDIYDHFKEGRSHYIVLEYIDGLSLEQLIRRERYLSNDMALYIFREVCKALDYAHKRRVVHRDIKPANILISKKGEVKLVDFGIASSKEEDGEAGLTRDGMTLGSPSYMAPEQFENSRNVDQRADIYSLGVMLYESVTGKKPYPGGYTADLIAAITKGKHPAPRRLNPKVNRFVSSIVKKTMHPKPRRRYQNLTSLLRRLDRYFHRKPVEALKEQLKKAISGGTLESTPRKKLGKLRRFFSIALPVFFLLFLLLGSAYRSGWYQRLFLADSYGELRIALHLDHSYKEPKDLYLRGWLFADTGEDGTALDIDPIHFRLLPSEEREGDLNFVSRRVFLPSGDYRLKVQIENNLFWNTFRLHTIKEQHNLYQGEQGRTITLCTSSHTLPLSVDFFVQDCDTWVDITPISLIELKTGGRWTPWSDELAEGLTTGSVYRFRISAPGYTEKEFSLLIREDQSTLYLNPRLEKSKL</sequence>
<organism evidence="9 10">
    <name type="scientific">Sediminispirochaeta smaragdinae (strain DSM 11293 / JCM 15392 / SEBR 4228)</name>
    <name type="common">Spirochaeta smaragdinae</name>
    <dbReference type="NCBI Taxonomy" id="573413"/>
    <lineage>
        <taxon>Bacteria</taxon>
        <taxon>Pseudomonadati</taxon>
        <taxon>Spirochaetota</taxon>
        <taxon>Spirochaetia</taxon>
        <taxon>Spirochaetales</taxon>
        <taxon>Spirochaetaceae</taxon>
        <taxon>Sediminispirochaeta</taxon>
    </lineage>
</organism>
<evidence type="ECO:0000313" key="10">
    <source>
        <dbReference type="Proteomes" id="UP000002318"/>
    </source>
</evidence>
<name>E1R8B1_SEDSS</name>
<keyword evidence="3" id="KW-0808">Transferase</keyword>
<dbReference type="CDD" id="cd14014">
    <property type="entry name" value="STKc_PknB_like"/>
    <property type="match status" value="1"/>
</dbReference>
<evidence type="ECO:0000256" key="3">
    <source>
        <dbReference type="ARBA" id="ARBA00022679"/>
    </source>
</evidence>
<dbReference type="AlphaFoldDB" id="E1R8B1"/>
<evidence type="ECO:0000259" key="8">
    <source>
        <dbReference type="PROSITE" id="PS50011"/>
    </source>
</evidence>
<evidence type="ECO:0000256" key="2">
    <source>
        <dbReference type="ARBA" id="ARBA00022527"/>
    </source>
</evidence>
<dbReference type="HOGENOM" id="CLU_506118_0_0_12"/>
<evidence type="ECO:0000256" key="4">
    <source>
        <dbReference type="ARBA" id="ARBA00022741"/>
    </source>
</evidence>
<dbReference type="PANTHER" id="PTHR43289:SF6">
    <property type="entry name" value="SERINE_THREONINE-PROTEIN KINASE NEKL-3"/>
    <property type="match status" value="1"/>
</dbReference>
<dbReference type="Proteomes" id="UP000002318">
    <property type="component" value="Chromosome"/>
</dbReference>